<keyword evidence="4" id="KW-0547">Nucleotide-binding</keyword>
<comment type="similarity">
    <text evidence="2">Belongs to the asparagine synthetase family.</text>
</comment>
<dbReference type="SUPFAM" id="SSF56235">
    <property type="entry name" value="N-terminal nucleophile aminohydrolases (Ntn hydrolases)"/>
    <property type="match status" value="1"/>
</dbReference>
<keyword evidence="10" id="KW-1185">Reference proteome</keyword>
<evidence type="ECO:0000313" key="9">
    <source>
        <dbReference type="EMBL" id="RII83391.1"/>
    </source>
</evidence>
<dbReference type="EMBL" id="NQOU01000002">
    <property type="protein sequence ID" value="RII83391.1"/>
    <property type="molecule type" value="Genomic_DNA"/>
</dbReference>
<dbReference type="PANTHER" id="PTHR43284">
    <property type="entry name" value="ASPARAGINE SYNTHETASE (GLUTAMINE-HYDROLYZING)"/>
    <property type="match status" value="1"/>
</dbReference>
<sequence>MCGITGGWWPQGSPDSALRVSTALDRLRHRGPNDRGHEIYPLGFGELHLGHTRLSILDLSPAGHQPMASYDGRLSIVYNGEIYNYKEIRAELQQQGFRFTTQTDTEVLLNAWLCWGPACLPKLEGMFAFALYDKQDHSLTLVRDPFGIKPLFYYHHDNQLLFGSEQTAMLALVPQKPELNWQRCYDYLVHGQYDNQEDTFLAGIRHLLPGHLLRISLQQPANAEPHQWWAPTLLKKEKLTFDQAVEAVREQFLHNIRTHLRSDVPVGAALSGGIDSSAIVCGMRYLYKDLPIHTFSYVSSDPATSEEKWIDLINQHTDAIAHKVHIQPQELAEDLDTLVQAQGEPFGSTSIYAQFRVFKLAREQNITVMLEGQGGDELLGGYSGYPGHRLLSLLEQHRYGAAHDFAKHWAKLNGLSYRHALMHLAHITLPPKVYALARQLTGRPFEPDWLNIDLLKEAGVNLCDYRPSLSTDFKGQRLIEKLAHSLQSYGLPHLLRHGDRNAMHFSIESRVPFLTVPIANLCLNLPEDYLISPEAETKRVFRAAMSGIVPDLILNRHDKIGFATPEKQWLNTINNKMKQNTKYKSAPEFIQPAAVENKFNADLKENQLHKWQAWRYLNFSRWLNKTENLIKLNINSPPRR</sequence>
<protein>
    <recommendedName>
        <fullName evidence="3">asparagine synthase (glutamine-hydrolyzing)</fullName>
        <ecNumber evidence="3">6.3.5.4</ecNumber>
    </recommendedName>
</protein>
<evidence type="ECO:0000256" key="4">
    <source>
        <dbReference type="ARBA" id="ARBA00022741"/>
    </source>
</evidence>
<dbReference type="Gene3D" id="3.60.20.10">
    <property type="entry name" value="Glutamine Phosphoribosylpyrophosphate, subunit 1, domain 1"/>
    <property type="match status" value="1"/>
</dbReference>
<accession>A0ABX9MXW5</accession>
<dbReference type="PROSITE" id="PS51278">
    <property type="entry name" value="GATASE_TYPE_2"/>
    <property type="match status" value="1"/>
</dbReference>
<evidence type="ECO:0000256" key="3">
    <source>
        <dbReference type="ARBA" id="ARBA00012737"/>
    </source>
</evidence>
<dbReference type="NCBIfam" id="TIGR01536">
    <property type="entry name" value="asn_synth_AEB"/>
    <property type="match status" value="1"/>
</dbReference>
<dbReference type="PANTHER" id="PTHR43284:SF1">
    <property type="entry name" value="ASPARAGINE SYNTHETASE"/>
    <property type="match status" value="1"/>
</dbReference>
<comment type="pathway">
    <text evidence="1">Amino-acid biosynthesis; L-asparagine biosynthesis; L-asparagine from L-aspartate (L-Gln route): step 1/1.</text>
</comment>
<dbReference type="SUPFAM" id="SSF52402">
    <property type="entry name" value="Adenine nucleotide alpha hydrolases-like"/>
    <property type="match status" value="1"/>
</dbReference>
<evidence type="ECO:0000313" key="10">
    <source>
        <dbReference type="Proteomes" id="UP000266483"/>
    </source>
</evidence>
<dbReference type="Pfam" id="PF00733">
    <property type="entry name" value="Asn_synthase"/>
    <property type="match status" value="1"/>
</dbReference>
<dbReference type="InterPro" id="IPR029055">
    <property type="entry name" value="Ntn_hydrolases_N"/>
</dbReference>
<evidence type="ECO:0000256" key="7">
    <source>
        <dbReference type="ARBA" id="ARBA00048741"/>
    </source>
</evidence>
<dbReference type="PIRSF" id="PIRSF001589">
    <property type="entry name" value="Asn_synthetase_glu-h"/>
    <property type="match status" value="1"/>
</dbReference>
<name>A0ABX9MXW5_9BURK</name>
<evidence type="ECO:0000256" key="2">
    <source>
        <dbReference type="ARBA" id="ARBA00005752"/>
    </source>
</evidence>
<evidence type="ECO:0000256" key="1">
    <source>
        <dbReference type="ARBA" id="ARBA00005187"/>
    </source>
</evidence>
<proteinExistence type="inferred from homology"/>
<dbReference type="InterPro" id="IPR001962">
    <property type="entry name" value="Asn_synthase"/>
</dbReference>
<dbReference type="CDD" id="cd00712">
    <property type="entry name" value="AsnB"/>
    <property type="match status" value="1"/>
</dbReference>
<dbReference type="RefSeq" id="WP_119441768.1">
    <property type="nucleotide sequence ID" value="NZ_CP170494.1"/>
</dbReference>
<dbReference type="EC" id="6.3.5.4" evidence="3"/>
<keyword evidence="5" id="KW-0067">ATP-binding</keyword>
<dbReference type="InterPro" id="IPR006426">
    <property type="entry name" value="Asn_synth_AEB"/>
</dbReference>
<dbReference type="Gene3D" id="3.40.50.620">
    <property type="entry name" value="HUPs"/>
    <property type="match status" value="1"/>
</dbReference>
<evidence type="ECO:0000256" key="5">
    <source>
        <dbReference type="ARBA" id="ARBA00022840"/>
    </source>
</evidence>
<gene>
    <name evidence="9" type="primary">asnB</name>
    <name evidence="9" type="ORF">CJO09_07275</name>
</gene>
<dbReference type="InterPro" id="IPR017932">
    <property type="entry name" value="GATase_2_dom"/>
</dbReference>
<reference evidence="9 10" key="1">
    <citation type="submission" date="2017-08" db="EMBL/GenBank/DDBJ databases">
        <title>Pusillimonas indicus sp. nov., a member of the family Alcaligenaceae isolated from surface seawater.</title>
        <authorList>
            <person name="Li J."/>
        </authorList>
    </citation>
    <scope>NUCLEOTIDE SEQUENCE [LARGE SCALE GENOMIC DNA]</scope>
    <source>
        <strain evidence="9 10">17-4A</strain>
    </source>
</reference>
<dbReference type="CDD" id="cd01991">
    <property type="entry name" value="Asn_synthase_B_C"/>
    <property type="match status" value="1"/>
</dbReference>
<dbReference type="InterPro" id="IPR014729">
    <property type="entry name" value="Rossmann-like_a/b/a_fold"/>
</dbReference>
<evidence type="ECO:0000256" key="6">
    <source>
        <dbReference type="ARBA" id="ARBA00022962"/>
    </source>
</evidence>
<keyword evidence="6" id="KW-0315">Glutamine amidotransferase</keyword>
<evidence type="ECO:0000259" key="8">
    <source>
        <dbReference type="PROSITE" id="PS51278"/>
    </source>
</evidence>
<organism evidence="9 10">
    <name type="scientific">Neopusillimonas maritima</name>
    <dbReference type="NCBI Taxonomy" id="2026239"/>
    <lineage>
        <taxon>Bacteria</taxon>
        <taxon>Pseudomonadati</taxon>
        <taxon>Pseudomonadota</taxon>
        <taxon>Betaproteobacteria</taxon>
        <taxon>Burkholderiales</taxon>
        <taxon>Alcaligenaceae</taxon>
        <taxon>Neopusillimonas</taxon>
    </lineage>
</organism>
<dbReference type="Proteomes" id="UP000266483">
    <property type="component" value="Unassembled WGS sequence"/>
</dbReference>
<dbReference type="InterPro" id="IPR033738">
    <property type="entry name" value="AsnB_N"/>
</dbReference>
<comment type="caution">
    <text evidence="9">The sequence shown here is derived from an EMBL/GenBank/DDBJ whole genome shotgun (WGS) entry which is preliminary data.</text>
</comment>
<dbReference type="InterPro" id="IPR051786">
    <property type="entry name" value="ASN_synthetase/amidase"/>
</dbReference>
<comment type="catalytic activity">
    <reaction evidence="7">
        <text>L-aspartate + L-glutamine + ATP + H2O = L-asparagine + L-glutamate + AMP + diphosphate + H(+)</text>
        <dbReference type="Rhea" id="RHEA:12228"/>
        <dbReference type="ChEBI" id="CHEBI:15377"/>
        <dbReference type="ChEBI" id="CHEBI:15378"/>
        <dbReference type="ChEBI" id="CHEBI:29985"/>
        <dbReference type="ChEBI" id="CHEBI:29991"/>
        <dbReference type="ChEBI" id="CHEBI:30616"/>
        <dbReference type="ChEBI" id="CHEBI:33019"/>
        <dbReference type="ChEBI" id="CHEBI:58048"/>
        <dbReference type="ChEBI" id="CHEBI:58359"/>
        <dbReference type="ChEBI" id="CHEBI:456215"/>
        <dbReference type="EC" id="6.3.5.4"/>
    </reaction>
</comment>
<dbReference type="Pfam" id="PF13537">
    <property type="entry name" value="GATase_7"/>
    <property type="match status" value="1"/>
</dbReference>
<feature type="domain" description="Glutamine amidotransferase type-2" evidence="8">
    <location>
        <begin position="2"/>
        <end position="218"/>
    </location>
</feature>